<dbReference type="SMART" id="SM00032">
    <property type="entry name" value="CCP"/>
    <property type="match status" value="1"/>
</dbReference>
<dbReference type="Gene3D" id="2.10.70.10">
    <property type="entry name" value="Complement Module, domain 1"/>
    <property type="match status" value="1"/>
</dbReference>
<keyword evidence="5" id="KW-1185">Reference proteome</keyword>
<feature type="domain" description="Sushi" evidence="3">
    <location>
        <begin position="4"/>
        <end position="68"/>
    </location>
</feature>
<comment type="caution">
    <text evidence="2">Lacks conserved residue(s) required for the propagation of feature annotation.</text>
</comment>
<gene>
    <name evidence="4" type="ORF">AVEN_142321_1</name>
</gene>
<dbReference type="EMBL" id="BGPR01004964">
    <property type="protein sequence ID" value="GBN05379.1"/>
    <property type="molecule type" value="Genomic_DNA"/>
</dbReference>
<dbReference type="PROSITE" id="PS50923">
    <property type="entry name" value="SUSHI"/>
    <property type="match status" value="1"/>
</dbReference>
<feature type="disulfide bond" evidence="2">
    <location>
        <begin position="39"/>
        <end position="66"/>
    </location>
</feature>
<evidence type="ECO:0000313" key="4">
    <source>
        <dbReference type="EMBL" id="GBN05379.1"/>
    </source>
</evidence>
<dbReference type="Pfam" id="PF00084">
    <property type="entry name" value="Sushi"/>
    <property type="match status" value="1"/>
</dbReference>
<comment type="caution">
    <text evidence="4">The sequence shown here is derived from an EMBL/GenBank/DDBJ whole genome shotgun (WGS) entry which is preliminary data.</text>
</comment>
<evidence type="ECO:0000259" key="3">
    <source>
        <dbReference type="PROSITE" id="PS50923"/>
    </source>
</evidence>
<keyword evidence="2" id="KW-0768">Sushi</keyword>
<sequence>MLNVPCPVPTTPNGVYHHFQRAVVSREDISHGEVIMLTCLPGFQQMGPDSLRCWYGEWAVDNLPECVPSKNPAANLVILKVNLMGIVKINSFKIGDFLTSNWNVSTVCNGNCTVNG</sequence>
<dbReference type="InterPro" id="IPR035976">
    <property type="entry name" value="Sushi/SCR/CCP_sf"/>
</dbReference>
<proteinExistence type="predicted"/>
<keyword evidence="1 2" id="KW-1015">Disulfide bond</keyword>
<dbReference type="CDD" id="cd00033">
    <property type="entry name" value="CCP"/>
    <property type="match status" value="1"/>
</dbReference>
<dbReference type="SUPFAM" id="SSF57535">
    <property type="entry name" value="Complement control module/SCR domain"/>
    <property type="match status" value="1"/>
</dbReference>
<organism evidence="4 5">
    <name type="scientific">Araneus ventricosus</name>
    <name type="common">Orbweaver spider</name>
    <name type="synonym">Epeira ventricosa</name>
    <dbReference type="NCBI Taxonomy" id="182803"/>
    <lineage>
        <taxon>Eukaryota</taxon>
        <taxon>Metazoa</taxon>
        <taxon>Ecdysozoa</taxon>
        <taxon>Arthropoda</taxon>
        <taxon>Chelicerata</taxon>
        <taxon>Arachnida</taxon>
        <taxon>Araneae</taxon>
        <taxon>Araneomorphae</taxon>
        <taxon>Entelegynae</taxon>
        <taxon>Araneoidea</taxon>
        <taxon>Araneidae</taxon>
        <taxon>Araneus</taxon>
    </lineage>
</organism>
<dbReference type="AlphaFoldDB" id="A0A4Y2KT88"/>
<dbReference type="OrthoDB" id="6429043at2759"/>
<name>A0A4Y2KT88_ARAVE</name>
<evidence type="ECO:0000256" key="2">
    <source>
        <dbReference type="PROSITE-ProRule" id="PRU00302"/>
    </source>
</evidence>
<evidence type="ECO:0000256" key="1">
    <source>
        <dbReference type="ARBA" id="ARBA00023157"/>
    </source>
</evidence>
<dbReference type="Proteomes" id="UP000499080">
    <property type="component" value="Unassembled WGS sequence"/>
</dbReference>
<reference evidence="4 5" key="1">
    <citation type="journal article" date="2019" name="Sci. Rep.">
        <title>Orb-weaving spider Araneus ventricosus genome elucidates the spidroin gene catalogue.</title>
        <authorList>
            <person name="Kono N."/>
            <person name="Nakamura H."/>
            <person name="Ohtoshi R."/>
            <person name="Moran D.A.P."/>
            <person name="Shinohara A."/>
            <person name="Yoshida Y."/>
            <person name="Fujiwara M."/>
            <person name="Mori M."/>
            <person name="Tomita M."/>
            <person name="Arakawa K."/>
        </authorList>
    </citation>
    <scope>NUCLEOTIDE SEQUENCE [LARGE SCALE GENOMIC DNA]</scope>
</reference>
<accession>A0A4Y2KT88</accession>
<dbReference type="InterPro" id="IPR000436">
    <property type="entry name" value="Sushi_SCR_CCP_dom"/>
</dbReference>
<evidence type="ECO:0000313" key="5">
    <source>
        <dbReference type="Proteomes" id="UP000499080"/>
    </source>
</evidence>
<protein>
    <recommendedName>
        <fullName evidence="3">Sushi domain-containing protein</fullName>
    </recommendedName>
</protein>